<feature type="chain" id="PRO_5003843096" description="CBM6 domain-containing protein" evidence="1">
    <location>
        <begin position="27"/>
        <end position="790"/>
    </location>
</feature>
<dbReference type="PANTHER" id="PTHR30383">
    <property type="entry name" value="THIOESTERASE 1/PROTEASE 1/LYSOPHOSPHOLIPASE L1"/>
    <property type="match status" value="1"/>
</dbReference>
<dbReference type="SUPFAM" id="SSF49785">
    <property type="entry name" value="Galactose-binding domain-like"/>
    <property type="match status" value="2"/>
</dbReference>
<feature type="signal peptide" evidence="1">
    <location>
        <begin position="1"/>
        <end position="26"/>
    </location>
</feature>
<dbReference type="GO" id="GO:0030246">
    <property type="term" value="F:carbohydrate binding"/>
    <property type="evidence" value="ECO:0007669"/>
    <property type="project" value="InterPro"/>
</dbReference>
<dbReference type="OrthoDB" id="9804686at2"/>
<evidence type="ECO:0000256" key="1">
    <source>
        <dbReference type="SAM" id="SignalP"/>
    </source>
</evidence>
<dbReference type="SUPFAM" id="SSF52266">
    <property type="entry name" value="SGNH hydrolase"/>
    <property type="match status" value="1"/>
</dbReference>
<dbReference type="InterPro" id="IPR008979">
    <property type="entry name" value="Galactose-bd-like_sf"/>
</dbReference>
<dbReference type="Gene3D" id="2.60.120.260">
    <property type="entry name" value="Galactose-binding domain-like"/>
    <property type="match status" value="2"/>
</dbReference>
<organism evidence="3 4">
    <name type="scientific">Barnesiella intestinihominis YIT 11860</name>
    <dbReference type="NCBI Taxonomy" id="742726"/>
    <lineage>
        <taxon>Bacteria</taxon>
        <taxon>Pseudomonadati</taxon>
        <taxon>Bacteroidota</taxon>
        <taxon>Bacteroidia</taxon>
        <taxon>Bacteroidales</taxon>
        <taxon>Barnesiellaceae</taxon>
        <taxon>Barnesiella</taxon>
    </lineage>
</organism>
<gene>
    <name evidence="3" type="ORF">HMPREF9448_02562</name>
</gene>
<dbReference type="InterPro" id="IPR013320">
    <property type="entry name" value="ConA-like_dom_sf"/>
</dbReference>
<dbReference type="InterPro" id="IPR036514">
    <property type="entry name" value="SGNH_hydro_sf"/>
</dbReference>
<evidence type="ECO:0000313" key="3">
    <source>
        <dbReference type="EMBL" id="EJZ61886.1"/>
    </source>
</evidence>
<dbReference type="PROSITE" id="PS51175">
    <property type="entry name" value="CBM6"/>
    <property type="match status" value="2"/>
</dbReference>
<dbReference type="RefSeq" id="WP_008862940.1">
    <property type="nucleotide sequence ID" value="NZ_JH815206.1"/>
</dbReference>
<dbReference type="STRING" id="742726.HMPREF9448_02562"/>
<dbReference type="Gene3D" id="3.40.50.1110">
    <property type="entry name" value="SGNH hydrolase"/>
    <property type="match status" value="1"/>
</dbReference>
<dbReference type="InterPro" id="IPR005084">
    <property type="entry name" value="CBM6"/>
</dbReference>
<dbReference type="GO" id="GO:0004553">
    <property type="term" value="F:hydrolase activity, hydrolyzing O-glycosyl compounds"/>
    <property type="evidence" value="ECO:0007669"/>
    <property type="project" value="UniProtKB-ARBA"/>
</dbReference>
<dbReference type="PATRIC" id="fig|742726.3.peg.2671"/>
<proteinExistence type="predicted"/>
<dbReference type="CDD" id="cd00229">
    <property type="entry name" value="SGNH_hydrolase"/>
    <property type="match status" value="1"/>
</dbReference>
<reference evidence="3 4" key="1">
    <citation type="submission" date="2012-08" db="EMBL/GenBank/DDBJ databases">
        <title>The Genome Sequence of Barnesiella intestinihominis YIT 11860.</title>
        <authorList>
            <consortium name="The Broad Institute Genome Sequencing Platform"/>
            <person name="Earl A."/>
            <person name="Ward D."/>
            <person name="Feldgarden M."/>
            <person name="Gevers D."/>
            <person name="Morotomi M."/>
            <person name="Walker B."/>
            <person name="Young S.K."/>
            <person name="Zeng Q."/>
            <person name="Gargeya S."/>
            <person name="Fitzgerald M."/>
            <person name="Haas B."/>
            <person name="Abouelleil A."/>
            <person name="Alvarado L."/>
            <person name="Arachchi H.M."/>
            <person name="Berlin A.M."/>
            <person name="Chapman S.B."/>
            <person name="Goldberg J."/>
            <person name="Griggs A."/>
            <person name="Gujja S."/>
            <person name="Hansen M."/>
            <person name="Howarth C."/>
            <person name="Imamovic A."/>
            <person name="Larimer J."/>
            <person name="McCowen C."/>
            <person name="Montmayeur A."/>
            <person name="Murphy C."/>
            <person name="Neiman D."/>
            <person name="Pearson M."/>
            <person name="Priest M."/>
            <person name="Roberts A."/>
            <person name="Saif S."/>
            <person name="Shea T."/>
            <person name="Sisk P."/>
            <person name="Sykes S."/>
            <person name="Wortman J."/>
            <person name="Nusbaum C."/>
            <person name="Birren B."/>
        </authorList>
    </citation>
    <scope>NUCLEOTIDE SEQUENCE [LARGE SCALE GENOMIC DNA]</scope>
    <source>
        <strain evidence="3 4">YIT 11860</strain>
    </source>
</reference>
<dbReference type="eggNOG" id="COG1501">
    <property type="taxonomic scope" value="Bacteria"/>
</dbReference>
<evidence type="ECO:0000259" key="2">
    <source>
        <dbReference type="PROSITE" id="PS51175"/>
    </source>
</evidence>
<dbReference type="GeneID" id="77850087"/>
<feature type="domain" description="CBM6" evidence="2">
    <location>
        <begin position="31"/>
        <end position="156"/>
    </location>
</feature>
<dbReference type="EMBL" id="ADLE01000018">
    <property type="protein sequence ID" value="EJZ61886.1"/>
    <property type="molecule type" value="Genomic_DNA"/>
</dbReference>
<dbReference type="GO" id="GO:0005975">
    <property type="term" value="P:carbohydrate metabolic process"/>
    <property type="evidence" value="ECO:0007669"/>
    <property type="project" value="UniProtKB-ARBA"/>
</dbReference>
<dbReference type="SUPFAM" id="SSF49899">
    <property type="entry name" value="Concanavalin A-like lectins/glucanases"/>
    <property type="match status" value="1"/>
</dbReference>
<accession>K0WUI9</accession>
<dbReference type="PANTHER" id="PTHR30383:SF5">
    <property type="entry name" value="SGNH HYDROLASE-TYPE ESTERASE DOMAIN-CONTAINING PROTEIN"/>
    <property type="match status" value="1"/>
</dbReference>
<sequence>MRNYFNSMKKVKFSLFFLLSVFGLCAQSPILVLEAENADSIHSPARVKSGDGFSNGKYVGGNDRGSYLFFHNVKMEKAGTYEFKTYFNCNGVRRFTVKVNNYPEVECTVNGTAKWDTPPAETAKVLIYLAAGTNTIKITPYPTTSGGPNLDKFEILETSESPLPVPQEGFPITLEAEYAHLYGDLKVKNLEGMSNGRYVGDFNNKNNSYLQFTCVDIPEEGPYELKIFTNDPTGRPLDIQINNYAKTYINVNKSEGKWDQLPTAETSVLIWLDKGLNTISFTESCRYDGPNIDKIEIHETDQTMEKPDIEKPYPESCKEIDEYKISFMGSSVCYGTGATNDYGYAYIYTDLLKQRKQENIGKDWTTSNISIGGNTTQMVLDRWERDLLRDCGRYVFYGLSLGNERNNGTQTDQAAKNYEKGMKQLIRQADSVGIVPVMASNYANGGFNESDYEILKNLNLTIQQWEVPSVNMLGAVDDGAGRWVKAIESDGAHPNSDGHREMSYAIVPSLFDALDAGKTIPQRQESTAYALGKASATQHIEFVPENIVHPFTLSFEVKASSAGTLASFETENGTGNIKIDENGNIVYESPSDGQITSTTSANDEWLCISLTHYYAWGMTQLYVNGVKCGELSEKLVATKFALGGSNAPDKADYRQLFFWRSGMNDKEIAAVAEGKMLRSSLEIYAPLSNESPLLNLAQSTNTLALVENTTSGIASLKERCMLFSPNPVKQGERVNAGCSGIFEIYSVNGMLLDRQTLRNESETISTDALTAGTYVIHSNDTGKIGLLVIY</sequence>
<dbReference type="Pfam" id="PF13472">
    <property type="entry name" value="Lipase_GDSL_2"/>
    <property type="match status" value="1"/>
</dbReference>
<dbReference type="Proteomes" id="UP000006044">
    <property type="component" value="Unassembled WGS sequence"/>
</dbReference>
<comment type="caution">
    <text evidence="3">The sequence shown here is derived from an EMBL/GenBank/DDBJ whole genome shotgun (WGS) entry which is preliminary data.</text>
</comment>
<dbReference type="Pfam" id="PF03422">
    <property type="entry name" value="CBM_6"/>
    <property type="match status" value="1"/>
</dbReference>
<dbReference type="AlphaFoldDB" id="K0WUI9"/>
<name>K0WUI9_9BACT</name>
<dbReference type="InterPro" id="IPR051532">
    <property type="entry name" value="Ester_Hydrolysis_Enzymes"/>
</dbReference>
<evidence type="ECO:0000313" key="4">
    <source>
        <dbReference type="Proteomes" id="UP000006044"/>
    </source>
</evidence>
<dbReference type="InterPro" id="IPR013830">
    <property type="entry name" value="SGNH_hydro"/>
</dbReference>
<protein>
    <recommendedName>
        <fullName evidence="2">CBM6 domain-containing protein</fullName>
    </recommendedName>
</protein>
<dbReference type="eggNOG" id="COG2755">
    <property type="taxonomic scope" value="Bacteria"/>
</dbReference>
<dbReference type="Gene3D" id="2.60.120.200">
    <property type="match status" value="1"/>
</dbReference>
<dbReference type="HOGENOM" id="CLU_355153_0_0_10"/>
<feature type="domain" description="CBM6" evidence="2">
    <location>
        <begin position="172"/>
        <end position="298"/>
    </location>
</feature>
<dbReference type="GO" id="GO:0004622">
    <property type="term" value="F:phosphatidylcholine lysophospholipase activity"/>
    <property type="evidence" value="ECO:0007669"/>
    <property type="project" value="TreeGrafter"/>
</dbReference>
<keyword evidence="1" id="KW-0732">Signal</keyword>
<keyword evidence="4" id="KW-1185">Reference proteome</keyword>